<organism evidence="4 5">
    <name type="scientific">Thermoanaerobacter kivui</name>
    <name type="common">Acetogenium kivui</name>
    <dbReference type="NCBI Taxonomy" id="2325"/>
    <lineage>
        <taxon>Bacteria</taxon>
        <taxon>Bacillati</taxon>
        <taxon>Bacillota</taxon>
        <taxon>Clostridia</taxon>
        <taxon>Thermoanaerobacterales</taxon>
        <taxon>Thermoanaerobacteraceae</taxon>
        <taxon>Thermoanaerobacter</taxon>
    </lineage>
</organism>
<dbReference type="HOGENOM" id="CLU_027938_4_5_9"/>
<evidence type="ECO:0000256" key="1">
    <source>
        <dbReference type="ARBA" id="ARBA00022679"/>
    </source>
</evidence>
<dbReference type="Pfam" id="PF01553">
    <property type="entry name" value="Acyltransferase"/>
    <property type="match status" value="1"/>
</dbReference>
<dbReference type="GO" id="GO:0003841">
    <property type="term" value="F:1-acylglycerol-3-phosphate O-acyltransferase activity"/>
    <property type="evidence" value="ECO:0007669"/>
    <property type="project" value="TreeGrafter"/>
</dbReference>
<dbReference type="OrthoDB" id="9803035at2"/>
<reference evidence="5" key="1">
    <citation type="journal article" date="2015" name="Genome Announc.">
        <title>Whole-Genome Sequences of 80 Environmental and Clinical Isolates of Burkholderia pseudomallei.</title>
        <authorList>
            <person name="Johnson S.L."/>
            <person name="Baker A.L."/>
            <person name="Chain P.S."/>
            <person name="Currie B.J."/>
            <person name="Daligault H.E."/>
            <person name="Davenport K.W."/>
            <person name="Davis C.B."/>
            <person name="Inglis T.J."/>
            <person name="Kaestli M."/>
            <person name="Koren S."/>
            <person name="Mayo M."/>
            <person name="Merritt A.J."/>
            <person name="Price E.P."/>
            <person name="Sarovich D.S."/>
            <person name="Warner J."/>
            <person name="Rosovitz M.J."/>
        </authorList>
    </citation>
    <scope>NUCLEOTIDE SEQUENCE [LARGE SCALE GENOMIC DNA]</scope>
    <source>
        <strain evidence="5">DSM 2030</strain>
    </source>
</reference>
<keyword evidence="2 4" id="KW-0012">Acyltransferase</keyword>
<dbReference type="RefSeq" id="WP_049685195.1">
    <property type="nucleotide sequence ID" value="NZ_CP009170.1"/>
</dbReference>
<dbReference type="Proteomes" id="UP000029669">
    <property type="component" value="Chromosome"/>
</dbReference>
<dbReference type="AlphaFoldDB" id="A0A097ARK4"/>
<dbReference type="PANTHER" id="PTHR10434">
    <property type="entry name" value="1-ACYL-SN-GLYCEROL-3-PHOSPHATE ACYLTRANSFERASE"/>
    <property type="match status" value="1"/>
</dbReference>
<dbReference type="GO" id="GO:0006654">
    <property type="term" value="P:phosphatidic acid biosynthetic process"/>
    <property type="evidence" value="ECO:0007669"/>
    <property type="project" value="TreeGrafter"/>
</dbReference>
<proteinExistence type="predicted"/>
<accession>A0A097ARK4</accession>
<evidence type="ECO:0000256" key="2">
    <source>
        <dbReference type="ARBA" id="ARBA00023315"/>
    </source>
</evidence>
<dbReference type="STRING" id="2325.TKV_c12680"/>
<sequence length="192" mass="21202">MFYYIAKYIVRFIIKIIFRIEVKGLENIPKKGPVIICPNHISLLDPPVIGALLNRRIYFMAKEELFRNPFLKLLLGKGLGAFPVKRGTADLSAIKTALNYLKKGQAVGIFPEGTRSKTGKLQKAESGVSLLAVKGHAVVVPVGIKGKYRLFSKITISIGKPISFEKYAGSKLSSQELSLIGEEIMKEIAKLL</sequence>
<keyword evidence="1 4" id="KW-0808">Transferase</keyword>
<dbReference type="eggNOG" id="COG0204">
    <property type="taxonomic scope" value="Bacteria"/>
</dbReference>
<dbReference type="EMBL" id="CP009170">
    <property type="protein sequence ID" value="AIS52439.1"/>
    <property type="molecule type" value="Genomic_DNA"/>
</dbReference>
<dbReference type="InterPro" id="IPR002123">
    <property type="entry name" value="Plipid/glycerol_acylTrfase"/>
</dbReference>
<keyword evidence="5" id="KW-1185">Reference proteome</keyword>
<evidence type="ECO:0000313" key="5">
    <source>
        <dbReference type="Proteomes" id="UP000029669"/>
    </source>
</evidence>
<dbReference type="SUPFAM" id="SSF69593">
    <property type="entry name" value="Glycerol-3-phosphate (1)-acyltransferase"/>
    <property type="match status" value="1"/>
</dbReference>
<protein>
    <submittedName>
        <fullName evidence="4">1-acyl-sn-glycerol-3-phosphate acyltransferase</fullName>
    </submittedName>
</protein>
<dbReference type="SMART" id="SM00563">
    <property type="entry name" value="PlsC"/>
    <property type="match status" value="1"/>
</dbReference>
<evidence type="ECO:0000259" key="3">
    <source>
        <dbReference type="SMART" id="SM00563"/>
    </source>
</evidence>
<feature type="domain" description="Phospholipid/glycerol acyltransferase" evidence="3">
    <location>
        <begin position="34"/>
        <end position="147"/>
    </location>
</feature>
<gene>
    <name evidence="4" type="ORF">TKV_c12680</name>
</gene>
<name>A0A097ARK4_THEKI</name>
<dbReference type="CDD" id="cd07989">
    <property type="entry name" value="LPLAT_AGPAT-like"/>
    <property type="match status" value="1"/>
</dbReference>
<dbReference type="PANTHER" id="PTHR10434:SF40">
    <property type="entry name" value="1-ACYL-SN-GLYCEROL-3-PHOSPHATE ACYLTRANSFERASE"/>
    <property type="match status" value="1"/>
</dbReference>
<evidence type="ECO:0000313" key="4">
    <source>
        <dbReference type="EMBL" id="AIS52439.1"/>
    </source>
</evidence>
<dbReference type="KEGG" id="tki:TKV_c12680"/>